<proteinExistence type="predicted"/>
<evidence type="ECO:0000259" key="3">
    <source>
        <dbReference type="Pfam" id="PF07589"/>
    </source>
</evidence>
<evidence type="ECO:0000313" key="4">
    <source>
        <dbReference type="EMBL" id="NDP48439.1"/>
    </source>
</evidence>
<feature type="domain" description="Ice-binding protein C-terminal" evidence="3">
    <location>
        <begin position="27"/>
        <end position="49"/>
    </location>
</feature>
<dbReference type="Pfam" id="PF07589">
    <property type="entry name" value="PEP-CTERM"/>
    <property type="match status" value="1"/>
</dbReference>
<feature type="transmembrane region" description="Helical" evidence="1">
    <location>
        <begin position="32"/>
        <end position="49"/>
    </location>
</feature>
<dbReference type="NCBIfam" id="TIGR02595">
    <property type="entry name" value="PEP_CTERM"/>
    <property type="match status" value="1"/>
</dbReference>
<gene>
    <name evidence="4" type="ORF">GZ085_08640</name>
</gene>
<reference evidence="4 5" key="1">
    <citation type="submission" date="2019-09" db="EMBL/GenBank/DDBJ databases">
        <title>H2 Metabolism Revealed by Metagenomic Analysis in Subglacial Sediment of East Antarctica.</title>
        <authorList>
            <person name="Yang Z."/>
            <person name="Zhang Y."/>
            <person name="Lv Y."/>
            <person name="Yan W."/>
            <person name="Xiao X."/>
            <person name="Sun B."/>
            <person name="Ma H."/>
        </authorList>
    </citation>
    <scope>NUCLEOTIDE SEQUENCE [LARGE SCALE GENOMIC DNA]</scope>
    <source>
        <strain evidence="4">Bin2_2</strain>
    </source>
</reference>
<feature type="signal peptide" evidence="2">
    <location>
        <begin position="1"/>
        <end position="22"/>
    </location>
</feature>
<evidence type="ECO:0000313" key="5">
    <source>
        <dbReference type="Proteomes" id="UP000483432"/>
    </source>
</evidence>
<keyword evidence="1" id="KW-0472">Membrane</keyword>
<keyword evidence="1" id="KW-0812">Transmembrane</keyword>
<dbReference type="AlphaFoldDB" id="A0A7C9K1M3"/>
<evidence type="ECO:0000256" key="1">
    <source>
        <dbReference type="SAM" id="Phobius"/>
    </source>
</evidence>
<dbReference type="InterPro" id="IPR013424">
    <property type="entry name" value="Ice-binding_C"/>
</dbReference>
<feature type="chain" id="PRO_5028996891" evidence="2">
    <location>
        <begin position="23"/>
        <end position="56"/>
    </location>
</feature>
<dbReference type="Proteomes" id="UP000483432">
    <property type="component" value="Unassembled WGS sequence"/>
</dbReference>
<evidence type="ECO:0000256" key="2">
    <source>
        <dbReference type="SAM" id="SignalP"/>
    </source>
</evidence>
<dbReference type="EMBL" id="JAAFGW010000116">
    <property type="protein sequence ID" value="NDP48439.1"/>
    <property type="molecule type" value="Genomic_DNA"/>
</dbReference>
<name>A0A7C9K1M3_9PROT</name>
<keyword evidence="2" id="KW-0732">Signal</keyword>
<sequence>MNKTIQVAMSLTLAIVSFPALAVTVATIPEPGALSLFGIGAVAGLVIWAKNRKNKK</sequence>
<accession>A0A7C9K1M3</accession>
<organism evidence="4 5">
    <name type="scientific">Sulfuriferula multivorans</name>
    <dbReference type="NCBI Taxonomy" id="1559896"/>
    <lineage>
        <taxon>Bacteria</taxon>
        <taxon>Pseudomonadati</taxon>
        <taxon>Pseudomonadota</taxon>
        <taxon>Betaproteobacteria</taxon>
        <taxon>Nitrosomonadales</taxon>
        <taxon>Sulfuricellaceae</taxon>
        <taxon>Sulfuriferula</taxon>
    </lineage>
</organism>
<keyword evidence="1" id="KW-1133">Transmembrane helix</keyword>
<protein>
    <submittedName>
        <fullName evidence="4">PEP-CTERM sorting domain-containing protein</fullName>
    </submittedName>
</protein>
<comment type="caution">
    <text evidence="4">The sequence shown here is derived from an EMBL/GenBank/DDBJ whole genome shotgun (WGS) entry which is preliminary data.</text>
</comment>